<feature type="transmembrane region" description="Helical" evidence="4">
    <location>
        <begin position="53"/>
        <end position="74"/>
    </location>
</feature>
<evidence type="ECO:0000256" key="4">
    <source>
        <dbReference type="SAM" id="Phobius"/>
    </source>
</evidence>
<evidence type="ECO:0000313" key="7">
    <source>
        <dbReference type="WBParaSite" id="TCONS_00004177.p1"/>
    </source>
</evidence>
<keyword evidence="2" id="KW-0808">Transferase</keyword>
<proteinExistence type="inferred from homology"/>
<feature type="transmembrane region" description="Helical" evidence="4">
    <location>
        <begin position="406"/>
        <end position="429"/>
    </location>
</feature>
<evidence type="ECO:0000259" key="5">
    <source>
        <dbReference type="SMART" id="SM00563"/>
    </source>
</evidence>
<evidence type="ECO:0000256" key="2">
    <source>
        <dbReference type="ARBA" id="ARBA00022679"/>
    </source>
</evidence>
<feature type="transmembrane region" description="Helical" evidence="4">
    <location>
        <begin position="472"/>
        <end position="496"/>
    </location>
</feature>
<feature type="transmembrane region" description="Helical" evidence="4">
    <location>
        <begin position="700"/>
        <end position="724"/>
    </location>
</feature>
<keyword evidence="3" id="KW-0012">Acyltransferase</keyword>
<feature type="transmembrane region" description="Helical" evidence="4">
    <location>
        <begin position="330"/>
        <end position="349"/>
    </location>
</feature>
<name>A0AAF5CZB3_STRER</name>
<evidence type="ECO:0000313" key="6">
    <source>
        <dbReference type="Proteomes" id="UP000035681"/>
    </source>
</evidence>
<accession>A0AAF5CZB3</accession>
<dbReference type="InterPro" id="IPR002123">
    <property type="entry name" value="Plipid/glycerol_acylTrfase"/>
</dbReference>
<evidence type="ECO:0000256" key="3">
    <source>
        <dbReference type="ARBA" id="ARBA00023315"/>
    </source>
</evidence>
<dbReference type="GO" id="GO:0016746">
    <property type="term" value="F:acyltransferase activity"/>
    <property type="evidence" value="ECO:0007669"/>
    <property type="project" value="UniProtKB-KW"/>
</dbReference>
<keyword evidence="4" id="KW-1133">Transmembrane helix</keyword>
<comment type="similarity">
    <text evidence="1">Belongs to the 1-acyl-sn-glycerol-3-phosphate acyltransferase family.</text>
</comment>
<dbReference type="AlphaFoldDB" id="A0AAF5CZB3"/>
<dbReference type="Proteomes" id="UP000035681">
    <property type="component" value="Unplaced"/>
</dbReference>
<dbReference type="Pfam" id="PF01553">
    <property type="entry name" value="Acyltransferase"/>
    <property type="match status" value="2"/>
</dbReference>
<feature type="transmembrane region" description="Helical" evidence="4">
    <location>
        <begin position="12"/>
        <end position="41"/>
    </location>
</feature>
<feature type="transmembrane region" description="Helical" evidence="4">
    <location>
        <begin position="361"/>
        <end position="394"/>
    </location>
</feature>
<feature type="domain" description="Phospholipid/glycerol acyltransferase" evidence="5">
    <location>
        <begin position="85"/>
        <end position="209"/>
    </location>
</feature>
<organism evidence="6 7">
    <name type="scientific">Strongyloides stercoralis</name>
    <name type="common">Threadworm</name>
    <dbReference type="NCBI Taxonomy" id="6248"/>
    <lineage>
        <taxon>Eukaryota</taxon>
        <taxon>Metazoa</taxon>
        <taxon>Ecdysozoa</taxon>
        <taxon>Nematoda</taxon>
        <taxon>Chromadorea</taxon>
        <taxon>Rhabditida</taxon>
        <taxon>Tylenchina</taxon>
        <taxon>Panagrolaimomorpha</taxon>
        <taxon>Strongyloidoidea</taxon>
        <taxon>Strongyloididae</taxon>
        <taxon>Strongyloides</taxon>
    </lineage>
</organism>
<keyword evidence="4" id="KW-0472">Membrane</keyword>
<dbReference type="PANTHER" id="PTHR10983:SF16">
    <property type="entry name" value="LYSOCARDIOLIPIN ACYLTRANSFERASE 1"/>
    <property type="match status" value="1"/>
</dbReference>
<feature type="transmembrane region" description="Helical" evidence="4">
    <location>
        <begin position="675"/>
        <end position="694"/>
    </location>
</feature>
<dbReference type="SMART" id="SM00563">
    <property type="entry name" value="PlsC"/>
    <property type="match status" value="2"/>
</dbReference>
<dbReference type="PANTHER" id="PTHR10983">
    <property type="entry name" value="1-ACYLGLYCEROL-3-PHOSPHATE ACYLTRANSFERASE-RELATED"/>
    <property type="match status" value="1"/>
</dbReference>
<sequence>IKIEMVIKRIKTTLFITLLFFSTFYGSIFVLFPFIFCIKLAPKVWRFIADRAVAFWLTFPAALCELLFGINFFISGDEILPSEAAIIIMNHRTRLDWMFLWNALYKINPWLLVTEKISLKEPLKNLFGIGWAMQCAGYLFLHRDFKSDRKNMELAIKYYSESGSNYQILFFPEGTDKGTSATDKSNEFARKNGLPQYDNVLHPRTTDNYISSVYDITVGYDEVTQSEIDLIISGKIPKFIHFDVKRYNINDFFINEKKNLLSINDDCKFISTPGEYLKKLWAEKEDKLGKFYRQKDTTKRCFLANSLDDIIHNKKYNIPSPYISNTLTHYIILIFSIFSWTFFIVFWNIMGEPETITKSPFYFKLCGIFIACLLLFSTLFGSIFMLWPFTFLIIIYPSLWRRFADILVGLWFLFPAGLLEMCYGIKFTVTGDLISHKSPAIIIMNHRTRLDWLFFWNALYRMNPILLTTEKIILKFFLKLIPGAGYSMCCNAFIFLRRTFLKDQESIDIILKYYRDTQNPYQILLFPEGTDKDDLGVSKSNAYAEKYGLRKYDYVLHPRTTGFVYILKKLRELHYIDYVYDVTVGYADKIVQGEDDIVKLGVFPKNIHFHVEKISIEDINEDDEEIELWLKKKWEDKENKLKDFYSSDDIESRKFCNDDETTNHFVLTSQAKREMILVVLFWILIVCSIFYLMITYFPIVIFFCLGLLFFISCQIFAGGIEFLMPKFVKSIENYSDERKTLKNMSLK</sequence>
<dbReference type="GO" id="GO:0005783">
    <property type="term" value="C:endoplasmic reticulum"/>
    <property type="evidence" value="ECO:0007669"/>
    <property type="project" value="TreeGrafter"/>
</dbReference>
<dbReference type="InterPro" id="IPR032098">
    <property type="entry name" value="Acyltransf_C"/>
</dbReference>
<keyword evidence="6" id="KW-1185">Reference proteome</keyword>
<dbReference type="CDD" id="cd07990">
    <property type="entry name" value="LPLAT_LCLAT1-like"/>
    <property type="match status" value="2"/>
</dbReference>
<dbReference type="GO" id="GO:0036149">
    <property type="term" value="P:phosphatidylinositol acyl-chain remodeling"/>
    <property type="evidence" value="ECO:0007669"/>
    <property type="project" value="TreeGrafter"/>
</dbReference>
<dbReference type="Pfam" id="PF16076">
    <property type="entry name" value="Acyltransf_C"/>
    <property type="match status" value="1"/>
</dbReference>
<feature type="domain" description="Phospholipid/glycerol acyltransferase" evidence="5">
    <location>
        <begin position="440"/>
        <end position="564"/>
    </location>
</feature>
<dbReference type="SUPFAM" id="SSF69593">
    <property type="entry name" value="Glycerol-3-phosphate (1)-acyltransferase"/>
    <property type="match status" value="2"/>
</dbReference>
<protein>
    <submittedName>
        <fullName evidence="7">PlsC domain-containing protein</fullName>
    </submittedName>
</protein>
<reference evidence="7" key="1">
    <citation type="submission" date="2024-02" db="UniProtKB">
        <authorList>
            <consortium name="WormBaseParasite"/>
        </authorList>
    </citation>
    <scope>IDENTIFICATION</scope>
</reference>
<evidence type="ECO:0000256" key="1">
    <source>
        <dbReference type="ARBA" id="ARBA00008655"/>
    </source>
</evidence>
<keyword evidence="4" id="KW-0812">Transmembrane</keyword>
<dbReference type="WBParaSite" id="TCONS_00004177.p1">
    <property type="protein sequence ID" value="TCONS_00004177.p1"/>
    <property type="gene ID" value="XLOC_001283"/>
</dbReference>